<protein>
    <submittedName>
        <fullName evidence="7">Carbon-monoxide dehydrogenase small subunit</fullName>
    </submittedName>
</protein>
<dbReference type="EMBL" id="SLUN01000005">
    <property type="protein sequence ID" value="TCL73162.1"/>
    <property type="molecule type" value="Genomic_DNA"/>
</dbReference>
<proteinExistence type="predicted"/>
<gene>
    <name evidence="7" type="ORF">EDC14_100524</name>
</gene>
<evidence type="ECO:0000256" key="1">
    <source>
        <dbReference type="ARBA" id="ARBA00022714"/>
    </source>
</evidence>
<dbReference type="Proteomes" id="UP000295008">
    <property type="component" value="Unassembled WGS sequence"/>
</dbReference>
<dbReference type="GO" id="GO:0051537">
    <property type="term" value="F:2 iron, 2 sulfur cluster binding"/>
    <property type="evidence" value="ECO:0007669"/>
    <property type="project" value="UniProtKB-KW"/>
</dbReference>
<dbReference type="Pfam" id="PF01799">
    <property type="entry name" value="Fer2_2"/>
    <property type="match status" value="1"/>
</dbReference>
<keyword evidence="1" id="KW-0001">2Fe-2S</keyword>
<keyword evidence="5" id="KW-0411">Iron-sulfur</keyword>
<dbReference type="Gene3D" id="1.10.150.120">
    <property type="entry name" value="[2Fe-2S]-binding domain"/>
    <property type="match status" value="1"/>
</dbReference>
<dbReference type="CDD" id="cd00207">
    <property type="entry name" value="fer2"/>
    <property type="match status" value="1"/>
</dbReference>
<dbReference type="AlphaFoldDB" id="A0A4R1S481"/>
<keyword evidence="2" id="KW-0479">Metal-binding</keyword>
<reference evidence="7 8" key="1">
    <citation type="submission" date="2019-03" db="EMBL/GenBank/DDBJ databases">
        <title>Genomic Encyclopedia of Type Strains, Phase IV (KMG-IV): sequencing the most valuable type-strain genomes for metagenomic binning, comparative biology and taxonomic classification.</title>
        <authorList>
            <person name="Goeker M."/>
        </authorList>
    </citation>
    <scope>NUCLEOTIDE SEQUENCE [LARGE SCALE GENOMIC DNA]</scope>
    <source>
        <strain evidence="7 8">LX-B</strain>
    </source>
</reference>
<dbReference type="PANTHER" id="PTHR44379">
    <property type="entry name" value="OXIDOREDUCTASE WITH IRON-SULFUR SUBUNIT"/>
    <property type="match status" value="1"/>
</dbReference>
<accession>A0A4R1S481</accession>
<dbReference type="InterPro" id="IPR036884">
    <property type="entry name" value="2Fe-2S-bd_dom_sf"/>
</dbReference>
<dbReference type="OrthoDB" id="9796880at2"/>
<comment type="caution">
    <text evidence="7">The sequence shown here is derived from an EMBL/GenBank/DDBJ whole genome shotgun (WGS) entry which is preliminary data.</text>
</comment>
<dbReference type="InterPro" id="IPR002888">
    <property type="entry name" value="2Fe-2S-bd"/>
</dbReference>
<dbReference type="InterPro" id="IPR012675">
    <property type="entry name" value="Beta-grasp_dom_sf"/>
</dbReference>
<dbReference type="Pfam" id="PF00111">
    <property type="entry name" value="Fer2"/>
    <property type="match status" value="1"/>
</dbReference>
<dbReference type="Gene3D" id="3.10.20.30">
    <property type="match status" value="1"/>
</dbReference>
<organism evidence="7 8">
    <name type="scientific">Hydrogenispora ethanolica</name>
    <dbReference type="NCBI Taxonomy" id="1082276"/>
    <lineage>
        <taxon>Bacteria</taxon>
        <taxon>Bacillati</taxon>
        <taxon>Bacillota</taxon>
        <taxon>Hydrogenispora</taxon>
    </lineage>
</organism>
<keyword evidence="3" id="KW-0560">Oxidoreductase</keyword>
<dbReference type="PANTHER" id="PTHR44379:SF5">
    <property type="entry name" value="OXIDOREDUCTASE WITH IRON-SULFUR SUBUNIT"/>
    <property type="match status" value="1"/>
</dbReference>
<dbReference type="InterPro" id="IPR036010">
    <property type="entry name" value="2Fe-2S_ferredoxin-like_sf"/>
</dbReference>
<dbReference type="InterPro" id="IPR051452">
    <property type="entry name" value="Diverse_Oxidoreductases"/>
</dbReference>
<dbReference type="InterPro" id="IPR001041">
    <property type="entry name" value="2Fe-2S_ferredoxin-type"/>
</dbReference>
<dbReference type="GO" id="GO:0046872">
    <property type="term" value="F:metal ion binding"/>
    <property type="evidence" value="ECO:0007669"/>
    <property type="project" value="UniProtKB-KW"/>
</dbReference>
<evidence type="ECO:0000259" key="6">
    <source>
        <dbReference type="PROSITE" id="PS51085"/>
    </source>
</evidence>
<feature type="domain" description="2Fe-2S ferredoxin-type" evidence="6">
    <location>
        <begin position="1"/>
        <end position="76"/>
    </location>
</feature>
<keyword evidence="4" id="KW-0408">Iron</keyword>
<sequence>MKINVQLNGLALALEIAPHEFLLDVLRRYGCLSVKRGCDTSSCGVCTVLMDGVPVLSCSLFAAKADGHSITTVEGLQREVAELADFMTAEGADQCGYCNPGFALTVLAMKRELAAPTEEQIRHYLAGNLCRCTGYVGQMRAIAKYLGVKE</sequence>
<dbReference type="GO" id="GO:0016491">
    <property type="term" value="F:oxidoreductase activity"/>
    <property type="evidence" value="ECO:0007669"/>
    <property type="project" value="UniProtKB-KW"/>
</dbReference>
<name>A0A4R1S481_HYDET</name>
<evidence type="ECO:0000313" key="8">
    <source>
        <dbReference type="Proteomes" id="UP000295008"/>
    </source>
</evidence>
<evidence type="ECO:0000256" key="3">
    <source>
        <dbReference type="ARBA" id="ARBA00023002"/>
    </source>
</evidence>
<dbReference type="PROSITE" id="PS51085">
    <property type="entry name" value="2FE2S_FER_2"/>
    <property type="match status" value="1"/>
</dbReference>
<evidence type="ECO:0000256" key="2">
    <source>
        <dbReference type="ARBA" id="ARBA00022723"/>
    </source>
</evidence>
<evidence type="ECO:0000256" key="4">
    <source>
        <dbReference type="ARBA" id="ARBA00023004"/>
    </source>
</evidence>
<dbReference type="SUPFAM" id="SSF54292">
    <property type="entry name" value="2Fe-2S ferredoxin-like"/>
    <property type="match status" value="1"/>
</dbReference>
<dbReference type="SUPFAM" id="SSF47741">
    <property type="entry name" value="CO dehydrogenase ISP C-domain like"/>
    <property type="match status" value="1"/>
</dbReference>
<evidence type="ECO:0000256" key="5">
    <source>
        <dbReference type="ARBA" id="ARBA00023014"/>
    </source>
</evidence>
<keyword evidence="8" id="KW-1185">Reference proteome</keyword>
<evidence type="ECO:0000313" key="7">
    <source>
        <dbReference type="EMBL" id="TCL73162.1"/>
    </source>
</evidence>
<dbReference type="RefSeq" id="WP_132013321.1">
    <property type="nucleotide sequence ID" value="NZ_SLUN01000005.1"/>
</dbReference>